<dbReference type="InterPro" id="IPR012675">
    <property type="entry name" value="Beta-grasp_dom_sf"/>
</dbReference>
<sequence>MVLNNRPYPDWHEGLTIRGVMEHMKFTWPKLVVKVNGQLVWPEDYDKVTLEEADDLKIYHLLGGG</sequence>
<dbReference type="EMBL" id="PYLO01000004">
    <property type="protein sequence ID" value="PST36501.1"/>
    <property type="molecule type" value="Genomic_DNA"/>
</dbReference>
<dbReference type="SUPFAM" id="SSF54285">
    <property type="entry name" value="MoaD/ThiS"/>
    <property type="match status" value="1"/>
</dbReference>
<proteinExistence type="predicted"/>
<evidence type="ECO:0008006" key="3">
    <source>
        <dbReference type="Google" id="ProtNLM"/>
    </source>
</evidence>
<organism evidence="1 2">
    <name type="scientific">Clostridium fessum</name>
    <dbReference type="NCBI Taxonomy" id="2126740"/>
    <lineage>
        <taxon>Bacteria</taxon>
        <taxon>Bacillati</taxon>
        <taxon>Bacillota</taxon>
        <taxon>Clostridia</taxon>
        <taxon>Eubacteriales</taxon>
        <taxon>Clostridiaceae</taxon>
        <taxon>Clostridium</taxon>
    </lineage>
</organism>
<evidence type="ECO:0000313" key="1">
    <source>
        <dbReference type="EMBL" id="PST36501.1"/>
    </source>
</evidence>
<protein>
    <recommendedName>
        <fullName evidence="3">Thiamine biosynthesis protein ThiS</fullName>
    </recommendedName>
</protein>
<reference evidence="1 2" key="1">
    <citation type="submission" date="2018-03" db="EMBL/GenBank/DDBJ databases">
        <title>Lachnoclostridium SNUG30386 gen.nov., sp.nov., isolated from human faeces.</title>
        <authorList>
            <person name="Seo B."/>
            <person name="Jeon K."/>
            <person name="Ko G."/>
        </authorList>
    </citation>
    <scope>NUCLEOTIDE SEQUENCE [LARGE SCALE GENOMIC DNA]</scope>
    <source>
        <strain evidence="1 2">SNUG30386</strain>
    </source>
</reference>
<dbReference type="GeneID" id="79841014"/>
<dbReference type="RefSeq" id="WP_022360324.1">
    <property type="nucleotide sequence ID" value="NZ_DBFBUD010000104.1"/>
</dbReference>
<dbReference type="Proteomes" id="UP000241048">
    <property type="component" value="Unassembled WGS sequence"/>
</dbReference>
<name>A0A2T3FMK2_9CLOT</name>
<gene>
    <name evidence="1" type="ORF">C7U56_11970</name>
</gene>
<dbReference type="AlphaFoldDB" id="A0A2T3FMK2"/>
<evidence type="ECO:0000313" key="2">
    <source>
        <dbReference type="Proteomes" id="UP000241048"/>
    </source>
</evidence>
<dbReference type="InterPro" id="IPR016155">
    <property type="entry name" value="Mopterin_synth/thiamin_S_b"/>
</dbReference>
<accession>A0A2T3FMK2</accession>
<dbReference type="Gene3D" id="3.10.20.30">
    <property type="match status" value="1"/>
</dbReference>
<dbReference type="CDD" id="cd00565">
    <property type="entry name" value="Ubl_ThiS"/>
    <property type="match status" value="1"/>
</dbReference>
<keyword evidence="2" id="KW-1185">Reference proteome</keyword>
<comment type="caution">
    <text evidence="1">The sequence shown here is derived from an EMBL/GenBank/DDBJ whole genome shotgun (WGS) entry which is preliminary data.</text>
</comment>